<feature type="compositionally biased region" description="Polar residues" evidence="1">
    <location>
        <begin position="247"/>
        <end position="264"/>
    </location>
</feature>
<feature type="compositionally biased region" description="Basic and acidic residues" evidence="1">
    <location>
        <begin position="164"/>
        <end position="189"/>
    </location>
</feature>
<feature type="compositionally biased region" description="Polar residues" evidence="1">
    <location>
        <begin position="300"/>
        <end position="318"/>
    </location>
</feature>
<feature type="compositionally biased region" description="Basic and acidic residues" evidence="1">
    <location>
        <begin position="118"/>
        <end position="137"/>
    </location>
</feature>
<dbReference type="OrthoDB" id="2682674at2759"/>
<comment type="caution">
    <text evidence="2">The sequence shown here is derived from an EMBL/GenBank/DDBJ whole genome shotgun (WGS) entry which is preliminary data.</text>
</comment>
<dbReference type="RefSeq" id="XP_041159282.1">
    <property type="nucleotide sequence ID" value="XM_041306775.1"/>
</dbReference>
<accession>A0A9P7AN81</accession>
<evidence type="ECO:0000313" key="3">
    <source>
        <dbReference type="Proteomes" id="UP000719766"/>
    </source>
</evidence>
<protein>
    <submittedName>
        <fullName evidence="2">Uncharacterized protein</fullName>
    </submittedName>
</protein>
<feature type="region of interest" description="Disordered" evidence="1">
    <location>
        <begin position="106"/>
        <end position="334"/>
    </location>
</feature>
<feature type="compositionally biased region" description="Polar residues" evidence="1">
    <location>
        <begin position="46"/>
        <end position="58"/>
    </location>
</feature>
<organism evidence="2 3">
    <name type="scientific">Suillus plorans</name>
    <dbReference type="NCBI Taxonomy" id="116603"/>
    <lineage>
        <taxon>Eukaryota</taxon>
        <taxon>Fungi</taxon>
        <taxon>Dikarya</taxon>
        <taxon>Basidiomycota</taxon>
        <taxon>Agaricomycotina</taxon>
        <taxon>Agaricomycetes</taxon>
        <taxon>Agaricomycetidae</taxon>
        <taxon>Boletales</taxon>
        <taxon>Suillineae</taxon>
        <taxon>Suillaceae</taxon>
        <taxon>Suillus</taxon>
    </lineage>
</organism>
<feature type="region of interest" description="Disordered" evidence="1">
    <location>
        <begin position="46"/>
        <end position="80"/>
    </location>
</feature>
<evidence type="ECO:0000256" key="1">
    <source>
        <dbReference type="SAM" id="MobiDB-lite"/>
    </source>
</evidence>
<proteinExistence type="predicted"/>
<reference evidence="2" key="1">
    <citation type="journal article" date="2020" name="New Phytol.">
        <title>Comparative genomics reveals dynamic genome evolution in host specialist ectomycorrhizal fungi.</title>
        <authorList>
            <person name="Lofgren L.A."/>
            <person name="Nguyen N.H."/>
            <person name="Vilgalys R."/>
            <person name="Ruytinx J."/>
            <person name="Liao H.L."/>
            <person name="Branco S."/>
            <person name="Kuo A."/>
            <person name="LaButti K."/>
            <person name="Lipzen A."/>
            <person name="Andreopoulos W."/>
            <person name="Pangilinan J."/>
            <person name="Riley R."/>
            <person name="Hundley H."/>
            <person name="Na H."/>
            <person name="Barry K."/>
            <person name="Grigoriev I.V."/>
            <person name="Stajich J.E."/>
            <person name="Kennedy P.G."/>
        </authorList>
    </citation>
    <scope>NUCLEOTIDE SEQUENCE</scope>
    <source>
        <strain evidence="2">S12</strain>
    </source>
</reference>
<keyword evidence="3" id="KW-1185">Reference proteome</keyword>
<feature type="compositionally biased region" description="Basic and acidic residues" evidence="1">
    <location>
        <begin position="69"/>
        <end position="80"/>
    </location>
</feature>
<feature type="compositionally biased region" description="Polar residues" evidence="1">
    <location>
        <begin position="222"/>
        <end position="231"/>
    </location>
</feature>
<dbReference type="EMBL" id="JABBWE010000035">
    <property type="protein sequence ID" value="KAG1792703.1"/>
    <property type="molecule type" value="Genomic_DNA"/>
</dbReference>
<gene>
    <name evidence="2" type="ORF">HD556DRAFT_1444379</name>
</gene>
<sequence length="608" mass="68861">MSILCLLIPAHRPVSKKLKQDSRIFASQPPISGILPDWRSKARMQVPNSRFVSGSAPPTSKGIPNPSESRTEKEISKKDTNVIRFGGLEDEDKLAKEDDRELSLRLMYSDPLDVLSNARDKAERAQRESEDGDKQGDQDEDWRVDDEHNDGNDNKTIQRLSAHQPERAQHTSKGREEQGDRYEDRGEVDKEYDDGVNNETVQRVGAHRPTNEERNDHDDNDMQTFNTSRPRTTNEDRRSKPSHTGHKQQVQSNAQAHATLSGINAYSRPPQSTQQAARTTSQTHWSNISNKRNVRPLNQPPVTQVVPQNMDVNKANNTRLQQQKRSQRRKFRIEDLPDGSQQRFRLVLTPLWIDYISTLEGPWDASDYVDVAKSFSKKNDYVYALLMQRAYDYRSGFADRAELAVASYLEHEMPDDIKDIVGHLALTIHKLPGDSGKTRYINPGCYPYMWKEVNMVYDDQGKFSHATTSGAFLHQLISDMFAHHLEAIQGLSKASRMKDRPRGALALACVGVGFLFATFTVLNPDGAIEARFLQQLWGITTDEIMMSISKTTLRGWKNIIKAAIPYIGAYKSRATSRAALKEQWEGLNGYVICFDLDSASDSGSDFSF</sequence>
<feature type="compositionally biased region" description="Low complexity" evidence="1">
    <location>
        <begin position="271"/>
        <end position="283"/>
    </location>
</feature>
<dbReference type="GeneID" id="64600539"/>
<evidence type="ECO:0000313" key="2">
    <source>
        <dbReference type="EMBL" id="KAG1792703.1"/>
    </source>
</evidence>
<name>A0A9P7AN81_9AGAM</name>
<dbReference type="AlphaFoldDB" id="A0A9P7AN81"/>
<dbReference type="Proteomes" id="UP000719766">
    <property type="component" value="Unassembled WGS sequence"/>
</dbReference>